<organism evidence="2 3">
    <name type="scientific">Tistrella arctica</name>
    <dbReference type="NCBI Taxonomy" id="3133430"/>
    <lineage>
        <taxon>Bacteria</taxon>
        <taxon>Pseudomonadati</taxon>
        <taxon>Pseudomonadota</taxon>
        <taxon>Alphaproteobacteria</taxon>
        <taxon>Geminicoccales</taxon>
        <taxon>Geminicoccaceae</taxon>
        <taxon>Tistrella</taxon>
    </lineage>
</organism>
<reference evidence="2 3" key="1">
    <citation type="submission" date="2024-03" db="EMBL/GenBank/DDBJ databases">
        <title>High-quality draft genome sequencing of Tistrella sp. BH-R2-4.</title>
        <authorList>
            <person name="Dong C."/>
        </authorList>
    </citation>
    <scope>NUCLEOTIDE SEQUENCE [LARGE SCALE GENOMIC DNA]</scope>
    <source>
        <strain evidence="2 3">BH-R2-4</strain>
    </source>
</reference>
<dbReference type="Pfam" id="PF01011">
    <property type="entry name" value="PQQ"/>
    <property type="match status" value="1"/>
</dbReference>
<evidence type="ECO:0000313" key="3">
    <source>
        <dbReference type="Proteomes" id="UP001413721"/>
    </source>
</evidence>
<proteinExistence type="predicted"/>
<evidence type="ECO:0000259" key="1">
    <source>
        <dbReference type="Pfam" id="PF01011"/>
    </source>
</evidence>
<evidence type="ECO:0000313" key="2">
    <source>
        <dbReference type="EMBL" id="MEN2987188.1"/>
    </source>
</evidence>
<dbReference type="RefSeq" id="WP_345936701.1">
    <property type="nucleotide sequence ID" value="NZ_JBBKTW010000001.1"/>
</dbReference>
<dbReference type="InterPro" id="IPR002372">
    <property type="entry name" value="PQQ_rpt_dom"/>
</dbReference>
<name>A0ABU9YEH6_9PROT</name>
<dbReference type="Proteomes" id="UP001413721">
    <property type="component" value="Unassembled WGS sequence"/>
</dbReference>
<dbReference type="Gene3D" id="2.140.10.10">
    <property type="entry name" value="Quinoprotein alcohol dehydrogenase-like superfamily"/>
    <property type="match status" value="1"/>
</dbReference>
<accession>A0ABU9YEH6</accession>
<keyword evidence="3" id="KW-1185">Reference proteome</keyword>
<protein>
    <recommendedName>
        <fullName evidence="1">Pyrrolo-quinoline quinone repeat domain-containing protein</fullName>
    </recommendedName>
</protein>
<gene>
    <name evidence="2" type="ORF">WG926_02660</name>
</gene>
<dbReference type="InterPro" id="IPR011047">
    <property type="entry name" value="Quinoprotein_ADH-like_sf"/>
</dbReference>
<feature type="domain" description="Pyrrolo-quinoline quinone repeat" evidence="1">
    <location>
        <begin position="54"/>
        <end position="135"/>
    </location>
</feature>
<sequence length="182" mass="19816">MSWGGMLACMVLVGLVFAAGYRITDMRYARAVDTSGWTAGAQAPADRFIARADWRSYGGTHANDRFSALDQITPDNVARLEKAWSFSIGDMPKPGEKRRGREFSFEATPIKAGNSLYLCTPHRDVIGLDATTGDETSGDGGMLDLRQNMGPVPPGFHFITAPPLVMNGRIVLSGWVYDKTPD</sequence>
<dbReference type="SUPFAM" id="SSF50998">
    <property type="entry name" value="Quinoprotein alcohol dehydrogenase-like"/>
    <property type="match status" value="1"/>
</dbReference>
<comment type="caution">
    <text evidence="2">The sequence shown here is derived from an EMBL/GenBank/DDBJ whole genome shotgun (WGS) entry which is preliminary data.</text>
</comment>
<dbReference type="EMBL" id="JBBKTW010000001">
    <property type="protein sequence ID" value="MEN2987188.1"/>
    <property type="molecule type" value="Genomic_DNA"/>
</dbReference>